<evidence type="ECO:0000256" key="13">
    <source>
        <dbReference type="RuleBase" id="RU003785"/>
    </source>
</evidence>
<dbReference type="AlphaFoldDB" id="A0A370FG23"/>
<accession>A0A370FG23</accession>
<comment type="caution">
    <text evidence="14">The sequence shown here is derived from an EMBL/GenBank/DDBJ whole genome shotgun (WGS) entry which is preliminary data.</text>
</comment>
<proteinExistence type="inferred from homology"/>
<reference evidence="14 15" key="1">
    <citation type="submission" date="2018-07" db="EMBL/GenBank/DDBJ databases">
        <title>Genomic Encyclopedia of Type Strains, Phase IV (KMG-IV): sequencing the most valuable type-strain genomes for metagenomic binning, comparative biology and taxonomic classification.</title>
        <authorList>
            <person name="Goeker M."/>
        </authorList>
    </citation>
    <scope>NUCLEOTIDE SEQUENCE [LARGE SCALE GENOMIC DNA]</scope>
    <source>
        <strain evidence="14 15">DSM 21352</strain>
    </source>
</reference>
<dbReference type="STRING" id="433924.NS331_10360"/>
<dbReference type="GO" id="GO:0052381">
    <property type="term" value="F:tRNA dimethylallyltransferase activity"/>
    <property type="evidence" value="ECO:0007669"/>
    <property type="project" value="UniProtKB-UniRule"/>
</dbReference>
<feature type="region of interest" description="Interaction with substrate tRNA" evidence="10">
    <location>
        <begin position="71"/>
        <end position="74"/>
    </location>
</feature>
<evidence type="ECO:0000256" key="3">
    <source>
        <dbReference type="ARBA" id="ARBA00005842"/>
    </source>
</evidence>
<dbReference type="SUPFAM" id="SSF52540">
    <property type="entry name" value="P-loop containing nucleoside triphosphate hydrolases"/>
    <property type="match status" value="1"/>
</dbReference>
<dbReference type="NCBIfam" id="TIGR00174">
    <property type="entry name" value="miaA"/>
    <property type="match status" value="1"/>
</dbReference>
<evidence type="ECO:0000256" key="10">
    <source>
        <dbReference type="HAMAP-Rule" id="MF_00185"/>
    </source>
</evidence>
<evidence type="ECO:0000313" key="14">
    <source>
        <dbReference type="EMBL" id="RDI25015.1"/>
    </source>
</evidence>
<name>A0A370FG23_9BURK</name>
<protein>
    <recommendedName>
        <fullName evidence="10">tRNA dimethylallyltransferase</fullName>
        <ecNumber evidence="10">2.5.1.75</ecNumber>
    </recommendedName>
    <alternativeName>
        <fullName evidence="10">Dimethylallyl diphosphate:tRNA dimethylallyltransferase</fullName>
        <shortName evidence="10">DMAPP:tRNA dimethylallyltransferase</shortName>
        <shortName evidence="10">DMATase</shortName>
    </alternativeName>
    <alternativeName>
        <fullName evidence="10">Isopentenyl-diphosphate:tRNA isopentenyltransferase</fullName>
        <shortName evidence="10">IPP transferase</shortName>
        <shortName evidence="10">IPPT</shortName>
        <shortName evidence="10">IPTase</shortName>
    </alternativeName>
</protein>
<sequence length="361" mass="39196">MLPGFLLSPLARPCPARQTFIAPGARAERPLHMTAHLRYIALAGPTASGKTAAALAVAAALPTPVEVVSVDSALVYRGMDIGTAKPTPDERAAVPHHLIDILDPAERYSAAAFVADAQRLIGQIRQRGALPLLVGGTMLYFKALFDGLDAMPAADPELRRRIDAEAAEHGWPAMHARLANVDPDTAARLAPADSQRIQRALEVWMSSGRPLSAFHRREGEHPAPDTLASGEALLLSLETEDRAWLHARIAQRFDAMLAGGFLDEVGRLRQRGDLDPALPSIRCVGYRQAWEMLDATQGRLPTRAELAELRERGVAATRQLAKRQITWLRSMRRREVIACDATAAADQIVARVRQALAKDGA</sequence>
<dbReference type="FunFam" id="1.10.20.140:FF:000001">
    <property type="entry name" value="tRNA dimethylallyltransferase"/>
    <property type="match status" value="1"/>
</dbReference>
<evidence type="ECO:0000313" key="15">
    <source>
        <dbReference type="Proteomes" id="UP000255265"/>
    </source>
</evidence>
<evidence type="ECO:0000256" key="4">
    <source>
        <dbReference type="ARBA" id="ARBA00022679"/>
    </source>
</evidence>
<evidence type="ECO:0000256" key="6">
    <source>
        <dbReference type="ARBA" id="ARBA00022741"/>
    </source>
</evidence>
<dbReference type="InterPro" id="IPR018022">
    <property type="entry name" value="IPT"/>
</dbReference>
<keyword evidence="8 10" id="KW-0460">Magnesium</keyword>
<comment type="cofactor">
    <cofactor evidence="1 10">
        <name>Mg(2+)</name>
        <dbReference type="ChEBI" id="CHEBI:18420"/>
    </cofactor>
</comment>
<evidence type="ECO:0000256" key="5">
    <source>
        <dbReference type="ARBA" id="ARBA00022694"/>
    </source>
</evidence>
<gene>
    <name evidence="10" type="primary">miaA</name>
    <name evidence="14" type="ORF">DFR41_10465</name>
</gene>
<evidence type="ECO:0000256" key="12">
    <source>
        <dbReference type="RuleBase" id="RU003784"/>
    </source>
</evidence>
<feature type="site" description="Interaction with substrate tRNA" evidence="10">
    <location>
        <position position="159"/>
    </location>
</feature>
<dbReference type="GO" id="GO:0006400">
    <property type="term" value="P:tRNA modification"/>
    <property type="evidence" value="ECO:0007669"/>
    <property type="project" value="TreeGrafter"/>
</dbReference>
<dbReference type="EC" id="2.5.1.75" evidence="10"/>
<dbReference type="Gene3D" id="1.10.20.140">
    <property type="match status" value="1"/>
</dbReference>
<dbReference type="HAMAP" id="MF_00185">
    <property type="entry name" value="IPP_trans"/>
    <property type="match status" value="1"/>
</dbReference>
<dbReference type="Pfam" id="PF01715">
    <property type="entry name" value="IPPT"/>
    <property type="match status" value="1"/>
</dbReference>
<keyword evidence="4 10" id="KW-0808">Transferase</keyword>
<dbReference type="PANTHER" id="PTHR11088">
    <property type="entry name" value="TRNA DIMETHYLALLYLTRANSFERASE"/>
    <property type="match status" value="1"/>
</dbReference>
<dbReference type="InterPro" id="IPR027417">
    <property type="entry name" value="P-loop_NTPase"/>
</dbReference>
<comment type="similarity">
    <text evidence="3 10 13">Belongs to the IPP transferase family.</text>
</comment>
<dbReference type="EMBL" id="QQAV01000004">
    <property type="protein sequence ID" value="RDI25015.1"/>
    <property type="molecule type" value="Genomic_DNA"/>
</dbReference>
<feature type="site" description="Interaction with substrate tRNA" evidence="10">
    <location>
        <position position="137"/>
    </location>
</feature>
<feature type="binding site" evidence="10">
    <location>
        <begin position="44"/>
        <end position="51"/>
    </location>
    <ligand>
        <name>ATP</name>
        <dbReference type="ChEBI" id="CHEBI:30616"/>
    </ligand>
</feature>
<comment type="catalytic activity">
    <reaction evidence="9 10 11">
        <text>adenosine(37) in tRNA + dimethylallyl diphosphate = N(6)-dimethylallyladenosine(37) in tRNA + diphosphate</text>
        <dbReference type="Rhea" id="RHEA:26482"/>
        <dbReference type="Rhea" id="RHEA-COMP:10162"/>
        <dbReference type="Rhea" id="RHEA-COMP:10375"/>
        <dbReference type="ChEBI" id="CHEBI:33019"/>
        <dbReference type="ChEBI" id="CHEBI:57623"/>
        <dbReference type="ChEBI" id="CHEBI:74411"/>
        <dbReference type="ChEBI" id="CHEBI:74415"/>
        <dbReference type="EC" id="2.5.1.75"/>
    </reaction>
</comment>
<keyword evidence="5 10" id="KW-0819">tRNA processing</keyword>
<feature type="region of interest" description="Interaction with substrate tRNA" evidence="10">
    <location>
        <begin position="322"/>
        <end position="329"/>
    </location>
</feature>
<evidence type="ECO:0000256" key="2">
    <source>
        <dbReference type="ARBA" id="ARBA00003213"/>
    </source>
</evidence>
<dbReference type="GO" id="GO:0005524">
    <property type="term" value="F:ATP binding"/>
    <property type="evidence" value="ECO:0007669"/>
    <property type="project" value="UniProtKB-UniRule"/>
</dbReference>
<feature type="binding site" evidence="10">
    <location>
        <begin position="46"/>
        <end position="51"/>
    </location>
    <ligand>
        <name>substrate</name>
    </ligand>
</feature>
<feature type="region of interest" description="Interaction with substrate tRNA" evidence="10">
    <location>
        <begin position="195"/>
        <end position="199"/>
    </location>
</feature>
<evidence type="ECO:0000256" key="11">
    <source>
        <dbReference type="RuleBase" id="RU003783"/>
    </source>
</evidence>
<dbReference type="InterPro" id="IPR039657">
    <property type="entry name" value="Dimethylallyltransferase"/>
</dbReference>
<dbReference type="Proteomes" id="UP000255265">
    <property type="component" value="Unassembled WGS sequence"/>
</dbReference>
<comment type="function">
    <text evidence="2 10 12">Catalyzes the transfer of a dimethylallyl group onto the adenine at position 37 in tRNAs that read codons beginning with uridine, leading to the formation of N6-(dimethylallyl)adenosine (i(6)A).</text>
</comment>
<dbReference type="PANTHER" id="PTHR11088:SF60">
    <property type="entry name" value="TRNA DIMETHYLALLYLTRANSFERASE"/>
    <property type="match status" value="1"/>
</dbReference>
<organism evidence="14 15">
    <name type="scientific">Pseudacidovorax intermedius</name>
    <dbReference type="NCBI Taxonomy" id="433924"/>
    <lineage>
        <taxon>Bacteria</taxon>
        <taxon>Pseudomonadati</taxon>
        <taxon>Pseudomonadota</taxon>
        <taxon>Betaproteobacteria</taxon>
        <taxon>Burkholderiales</taxon>
        <taxon>Comamonadaceae</taxon>
        <taxon>Pseudacidovorax</taxon>
    </lineage>
</organism>
<evidence type="ECO:0000256" key="1">
    <source>
        <dbReference type="ARBA" id="ARBA00001946"/>
    </source>
</evidence>
<keyword evidence="6 10" id="KW-0547">Nucleotide-binding</keyword>
<feature type="region of interest" description="Interaction with substrate tRNA" evidence="10">
    <location>
        <begin position="282"/>
        <end position="287"/>
    </location>
</feature>
<evidence type="ECO:0000256" key="9">
    <source>
        <dbReference type="ARBA" id="ARBA00049563"/>
    </source>
</evidence>
<evidence type="ECO:0000256" key="7">
    <source>
        <dbReference type="ARBA" id="ARBA00022840"/>
    </source>
</evidence>
<comment type="subunit">
    <text evidence="10">Monomer.</text>
</comment>
<dbReference type="Gene3D" id="3.40.50.300">
    <property type="entry name" value="P-loop containing nucleotide triphosphate hydrolases"/>
    <property type="match status" value="1"/>
</dbReference>
<evidence type="ECO:0000256" key="8">
    <source>
        <dbReference type="ARBA" id="ARBA00022842"/>
    </source>
</evidence>
<keyword evidence="7 10" id="KW-0067">ATP-binding</keyword>
<keyword evidence="15" id="KW-1185">Reference proteome</keyword>